<feature type="signal peptide" evidence="4">
    <location>
        <begin position="1"/>
        <end position="22"/>
    </location>
</feature>
<dbReference type="InterPro" id="IPR011043">
    <property type="entry name" value="Gal_Oxase/kelch_b-propeller"/>
</dbReference>
<evidence type="ECO:0000313" key="5">
    <source>
        <dbReference type="EMBL" id="KZL71209.1"/>
    </source>
</evidence>
<evidence type="ECO:0000256" key="4">
    <source>
        <dbReference type="SAM" id="SignalP"/>
    </source>
</evidence>
<feature type="transmembrane region" description="Helical" evidence="3">
    <location>
        <begin position="446"/>
        <end position="470"/>
    </location>
</feature>
<evidence type="ECO:0000256" key="2">
    <source>
        <dbReference type="ARBA" id="ARBA00023004"/>
    </source>
</evidence>
<organism evidence="5 6">
    <name type="scientific">Colletotrichum tofieldiae</name>
    <dbReference type="NCBI Taxonomy" id="708197"/>
    <lineage>
        <taxon>Eukaryota</taxon>
        <taxon>Fungi</taxon>
        <taxon>Dikarya</taxon>
        <taxon>Ascomycota</taxon>
        <taxon>Pezizomycotina</taxon>
        <taxon>Sordariomycetes</taxon>
        <taxon>Hypocreomycetidae</taxon>
        <taxon>Glomerellales</taxon>
        <taxon>Glomerellaceae</taxon>
        <taxon>Colletotrichum</taxon>
        <taxon>Colletotrichum spaethianum species complex</taxon>
    </lineage>
</organism>
<gene>
    <name evidence="5" type="ORF">CT0861_04813</name>
</gene>
<feature type="chain" id="PRO_5007879673" evidence="4">
    <location>
        <begin position="23"/>
        <end position="556"/>
    </location>
</feature>
<dbReference type="PANTHER" id="PTHR47435">
    <property type="entry name" value="KELCH REPEAT PROTEIN (AFU_ORTHOLOGUE AFUA_5G12780)"/>
    <property type="match status" value="1"/>
</dbReference>
<keyword evidence="3" id="KW-1133">Transmembrane helix</keyword>
<protein>
    <submittedName>
        <fullName evidence="5">Kelch repeat protein</fullName>
    </submittedName>
</protein>
<proteinExistence type="predicted"/>
<dbReference type="PANTHER" id="PTHR47435:SF4">
    <property type="entry name" value="KELCH REPEAT PROTEIN (AFU_ORTHOLOGUE AFUA_5G12780)"/>
    <property type="match status" value="1"/>
</dbReference>
<dbReference type="STRING" id="708197.A0A166SU40"/>
<evidence type="ECO:0000256" key="3">
    <source>
        <dbReference type="SAM" id="Phobius"/>
    </source>
</evidence>
<keyword evidence="1" id="KW-0677">Repeat</keyword>
<dbReference type="AlphaFoldDB" id="A0A166SU40"/>
<dbReference type="Gene3D" id="2.120.10.80">
    <property type="entry name" value="Kelch-type beta propeller"/>
    <property type="match status" value="1"/>
</dbReference>
<dbReference type="EMBL" id="LFIV01000076">
    <property type="protein sequence ID" value="KZL71209.1"/>
    <property type="molecule type" value="Genomic_DNA"/>
</dbReference>
<accession>A0A166SU40</accession>
<sequence length="556" mass="60518">MVPVSWAAVFWAVGRLSTPCAAQDANRLSDVPTADAFWSKEWVSSFVIGDYLYMDGGMLYQVSAGETKRQQVRNTISIDLSKSWRPRDVQMMQIPKDAPQTARQAYFVDGSSNTVYSWGGLVSENSVPSQTQLGKFVANGDGGGSWGTETESSHEGLAELRRSHGGAVVSTPDSGFYFGGVSEVTQAAKKDTLVAGYLQFDFKSQRKTWVNHTTAPYSPSRTHYSASAHYVPSFGPNGLVMVIGGNEYDAGSDGAKNLVMDTLWFLDPVTQEWYSQRTSGESPARRRWPCTVGAQSTNNTYEIFVFGGRDTVLFDDVFVLSLPGFVWKRADSRPRNGTARTFMSCVLAGQRQMITVGGRNTLQDRPDKDPFPQGLGIFDITELQWKDEYDSQAAKYDSPEIIKTWYKAGNLAKVSYDAKVEAFLKSSPNAGDPGSSSDPEGSPVTAGVIAGIVVGSVSLIALVGAAAFFLRRRRNRRARGAPVPEAGGYPEPGCSLKELSAASQISELPVKQVNTELQAQDPRYYAAELDASTTLQDPRKYFMGVETPSGNLGSRG</sequence>
<comment type="caution">
    <text evidence="5">The sequence shown here is derived from an EMBL/GenBank/DDBJ whole genome shotgun (WGS) entry which is preliminary data.</text>
</comment>
<dbReference type="Proteomes" id="UP000076552">
    <property type="component" value="Unassembled WGS sequence"/>
</dbReference>
<keyword evidence="6" id="KW-1185">Reference proteome</keyword>
<name>A0A166SU40_9PEZI</name>
<keyword evidence="3" id="KW-0812">Transmembrane</keyword>
<dbReference type="GO" id="GO:0019760">
    <property type="term" value="P:glucosinolate metabolic process"/>
    <property type="evidence" value="ECO:0007669"/>
    <property type="project" value="UniProtKB-ARBA"/>
</dbReference>
<keyword evidence="2" id="KW-0408">Iron</keyword>
<keyword evidence="4" id="KW-0732">Signal</keyword>
<dbReference type="SUPFAM" id="SSF50965">
    <property type="entry name" value="Galactose oxidase, central domain"/>
    <property type="match status" value="1"/>
</dbReference>
<evidence type="ECO:0000256" key="1">
    <source>
        <dbReference type="ARBA" id="ARBA00022737"/>
    </source>
</evidence>
<dbReference type="InterPro" id="IPR015915">
    <property type="entry name" value="Kelch-typ_b-propeller"/>
</dbReference>
<keyword evidence="3" id="KW-0472">Membrane</keyword>
<reference evidence="5 6" key="1">
    <citation type="submission" date="2015-06" db="EMBL/GenBank/DDBJ databases">
        <title>Survival trade-offs in plant roots during colonization by closely related pathogenic and mutualistic fungi.</title>
        <authorList>
            <person name="Hacquard S."/>
            <person name="Kracher B."/>
            <person name="Hiruma K."/>
            <person name="Weinman A."/>
            <person name="Muench P."/>
            <person name="Garrido Oter R."/>
            <person name="Ver Loren van Themaat E."/>
            <person name="Dallerey J.-F."/>
            <person name="Damm U."/>
            <person name="Henrissat B."/>
            <person name="Lespinet O."/>
            <person name="Thon M."/>
            <person name="Kemen E."/>
            <person name="McHardy A.C."/>
            <person name="Schulze-Lefert P."/>
            <person name="O'Connell R.J."/>
        </authorList>
    </citation>
    <scope>NUCLEOTIDE SEQUENCE [LARGE SCALE GENOMIC DNA]</scope>
    <source>
        <strain evidence="5 6">0861</strain>
    </source>
</reference>
<evidence type="ECO:0000313" key="6">
    <source>
        <dbReference type="Proteomes" id="UP000076552"/>
    </source>
</evidence>